<evidence type="ECO:0000313" key="3">
    <source>
        <dbReference type="Proteomes" id="UP001157418"/>
    </source>
</evidence>
<keyword evidence="3" id="KW-1185">Reference proteome</keyword>
<feature type="compositionally biased region" description="Polar residues" evidence="1">
    <location>
        <begin position="1"/>
        <end position="15"/>
    </location>
</feature>
<evidence type="ECO:0000256" key="1">
    <source>
        <dbReference type="SAM" id="MobiDB-lite"/>
    </source>
</evidence>
<reference evidence="2 3" key="1">
    <citation type="submission" date="2022-01" db="EMBL/GenBank/DDBJ databases">
        <authorList>
            <person name="Xiong W."/>
            <person name="Schranz E."/>
        </authorList>
    </citation>
    <scope>NUCLEOTIDE SEQUENCE [LARGE SCALE GENOMIC DNA]</scope>
</reference>
<proteinExistence type="predicted"/>
<dbReference type="PANTHER" id="PTHR46245">
    <property type="entry name" value="B3 DOMAIN-CONTAINING PROTEIN OS07G0563300"/>
    <property type="match status" value="1"/>
</dbReference>
<dbReference type="EMBL" id="CAKMRJ010005745">
    <property type="protein sequence ID" value="CAH1453143.1"/>
    <property type="molecule type" value="Genomic_DNA"/>
</dbReference>
<name>A0AAU9PRV3_9ASTR</name>
<feature type="region of interest" description="Disordered" evidence="1">
    <location>
        <begin position="1"/>
        <end position="22"/>
    </location>
</feature>
<evidence type="ECO:0000313" key="2">
    <source>
        <dbReference type="EMBL" id="CAH1453143.1"/>
    </source>
</evidence>
<dbReference type="PANTHER" id="PTHR46245:SF2">
    <property type="entry name" value="B3 DOMAIN-CONTAINING TRANSCRIPTION REPRESSOR VAL2"/>
    <property type="match status" value="1"/>
</dbReference>
<dbReference type="AlphaFoldDB" id="A0AAU9PRV3"/>
<comment type="caution">
    <text evidence="2">The sequence shown here is derived from an EMBL/GenBank/DDBJ whole genome shotgun (WGS) entry which is preliminary data.</text>
</comment>
<gene>
    <name evidence="2" type="ORF">LVIROSA_LOCUS38409</name>
</gene>
<organism evidence="2 3">
    <name type="scientific">Lactuca virosa</name>
    <dbReference type="NCBI Taxonomy" id="75947"/>
    <lineage>
        <taxon>Eukaryota</taxon>
        <taxon>Viridiplantae</taxon>
        <taxon>Streptophyta</taxon>
        <taxon>Embryophyta</taxon>
        <taxon>Tracheophyta</taxon>
        <taxon>Spermatophyta</taxon>
        <taxon>Magnoliopsida</taxon>
        <taxon>eudicotyledons</taxon>
        <taxon>Gunneridae</taxon>
        <taxon>Pentapetalae</taxon>
        <taxon>asterids</taxon>
        <taxon>campanulids</taxon>
        <taxon>Asterales</taxon>
        <taxon>Asteraceae</taxon>
        <taxon>Cichorioideae</taxon>
        <taxon>Cichorieae</taxon>
        <taxon>Lactucinae</taxon>
        <taxon>Lactuca</taxon>
    </lineage>
</organism>
<dbReference type="Proteomes" id="UP001157418">
    <property type="component" value="Unassembled WGS sequence"/>
</dbReference>
<protein>
    <submittedName>
        <fullName evidence="2">Uncharacterized protein</fullName>
    </submittedName>
</protein>
<sequence length="117" mass="13021">MFTPPNALNPSSVTIEDQEFEEYEEPPVFGKGSIFTGNKHSGPNVITVKNGKDYRLIFFSLLNEHANKISACDAPDELSPRELDRLLRLAKGTTTFMQKDENCHTPEPDIGNVRGLA</sequence>
<accession>A0AAU9PRV3</accession>